<dbReference type="PROSITE" id="PS51257">
    <property type="entry name" value="PROKAR_LIPOPROTEIN"/>
    <property type="match status" value="1"/>
</dbReference>
<dbReference type="Pfam" id="PF14135">
    <property type="entry name" value="DUF4302"/>
    <property type="match status" value="1"/>
</dbReference>
<reference evidence="2" key="1">
    <citation type="submission" date="2019-09" db="EMBL/GenBank/DDBJ databases">
        <title>Distinct polysaccharide growth profiles of human intestinal Prevotella copri isolates.</title>
        <authorList>
            <person name="Fehlner-Peach H."/>
            <person name="Magnabosco C."/>
            <person name="Raghavan V."/>
            <person name="Scher J.U."/>
            <person name="Tett A."/>
            <person name="Cox L.M."/>
            <person name="Gottsegen C."/>
            <person name="Watters A."/>
            <person name="Wiltshire- Gordon J.D."/>
            <person name="Segata N."/>
            <person name="Bonneau R."/>
            <person name="Littman D.R."/>
        </authorList>
    </citation>
    <scope>NUCLEOTIDE SEQUENCE [LARGE SCALE GENOMIC DNA]</scope>
    <source>
        <strain evidence="2">BU41712</strain>
    </source>
</reference>
<evidence type="ECO:0000313" key="2">
    <source>
        <dbReference type="Proteomes" id="UP000423156"/>
    </source>
</evidence>
<dbReference type="RefSeq" id="WP_153091543.1">
    <property type="nucleotide sequence ID" value="NZ_VZBX01000077.1"/>
</dbReference>
<dbReference type="InterPro" id="IPR025396">
    <property type="entry name" value="DUF4302"/>
</dbReference>
<dbReference type="Proteomes" id="UP000423156">
    <property type="component" value="Unassembled WGS sequence"/>
</dbReference>
<organism evidence="1 2">
    <name type="scientific">Segatella copri</name>
    <dbReference type="NCBI Taxonomy" id="165179"/>
    <lineage>
        <taxon>Bacteria</taxon>
        <taxon>Pseudomonadati</taxon>
        <taxon>Bacteroidota</taxon>
        <taxon>Bacteroidia</taxon>
        <taxon>Bacteroidales</taxon>
        <taxon>Prevotellaceae</taxon>
        <taxon>Segatella</taxon>
    </lineage>
</organism>
<accession>A0AA90UL35</accession>
<dbReference type="EMBL" id="VZBZ01000008">
    <property type="protein sequence ID" value="MQN76567.1"/>
    <property type="molecule type" value="Genomic_DNA"/>
</dbReference>
<proteinExistence type="predicted"/>
<dbReference type="AlphaFoldDB" id="A0AA90UL35"/>
<evidence type="ECO:0000313" key="1">
    <source>
        <dbReference type="EMBL" id="MQN76567.1"/>
    </source>
</evidence>
<comment type="caution">
    <text evidence="1">The sequence shown here is derived from an EMBL/GenBank/DDBJ whole genome shotgun (WGS) entry which is preliminary data.</text>
</comment>
<protein>
    <submittedName>
        <fullName evidence="1">DUF4302 domain-containing protein</fullName>
    </submittedName>
</protein>
<sequence length="424" mass="47019">MKHIFVAIVCLLGSMSLQSCLHDDKEFFDESAANRIESTIENTQKILESSENGWQLHYFTGKGMTGGGYTFLMKFANGKVTVAGDAAIADPTERVTSSYTVDRSMGPVLAFNTYNNIFHFLGEPTYGEIEGDQGDWEFVVTKLTEDSIFVRGKKWENEMVFTRIPADLDWTSYLNSIADVQKRLGVNYRVGNSTDASKMIEINSSKRRIFSRTANGQIVEQPFYITTTGIHAVNEPVVLDGNEVQDFLVSPTGVLSAKDNEALTLKTYAPSIDTWVGKWTLSAMQGSCDITISKIEDEENMLKGTFTTGGYTYNIGLDFDPETGNLNLPSQMIEDPSGRYPALWLMNADLNKGALLGNGGMNIVWHGVAQEGDFEDDGTVADRGYTTDTFIALACTSKGEPITKDDKYIFVIEWYFLSNLTPNK</sequence>
<name>A0AA90UL35_9BACT</name>
<gene>
    <name evidence="1" type="ORF">F7D71_01525</name>
</gene>